<name>A0A8H7AI02_9EURO</name>
<feature type="region of interest" description="Disordered" evidence="7">
    <location>
        <begin position="1790"/>
        <end position="1823"/>
    </location>
</feature>
<feature type="region of interest" description="Disordered" evidence="7">
    <location>
        <begin position="426"/>
        <end position="519"/>
    </location>
</feature>
<dbReference type="InterPro" id="IPR043161">
    <property type="entry name" value="DOCK_C_lobe_A"/>
</dbReference>
<evidence type="ECO:0000256" key="6">
    <source>
        <dbReference type="PROSITE-ProRule" id="PRU00983"/>
    </source>
</evidence>
<feature type="compositionally biased region" description="Basic and acidic residues" evidence="7">
    <location>
        <begin position="1950"/>
        <end position="1960"/>
    </location>
</feature>
<feature type="compositionally biased region" description="Polar residues" evidence="7">
    <location>
        <begin position="161"/>
        <end position="173"/>
    </location>
</feature>
<dbReference type="InterPro" id="IPR042455">
    <property type="entry name" value="DOCK_N_sub1"/>
</dbReference>
<comment type="subcellular location">
    <subcellularLocation>
        <location evidence="1">Cytoplasm</location>
    </subcellularLocation>
</comment>
<feature type="region of interest" description="Disordered" evidence="7">
    <location>
        <begin position="1933"/>
        <end position="2173"/>
    </location>
</feature>
<keyword evidence="12" id="KW-1185">Reference proteome</keyword>
<feature type="domain" description="SH3" evidence="8">
    <location>
        <begin position="7"/>
        <end position="88"/>
    </location>
</feature>
<keyword evidence="3" id="KW-0963">Cytoplasm</keyword>
<dbReference type="EMBL" id="JAACFV010000041">
    <property type="protein sequence ID" value="KAF7509423.1"/>
    <property type="molecule type" value="Genomic_DNA"/>
</dbReference>
<sequence>MPWRPLPRIAFAVATYPFQPSSPSDLPLELGDELYIIEQGGKDGSWYRGYLVAPPCLLAGLTSVKGQTLEARVFSGIFPKCCVEVREELGETDLARNQPAGDIGAMKHTDMTTSRMQDTGGPAQLENGGELKVTGRMDSRKSLDLTTNNRWARPKDPRLNGNEQDSSQKSPGSPVTPESWPTDRPHTSKPPAPVPMLKIGDETPTSVQEPLVDEIASCLREWHSTNLHELLLNRQYGSLEKMSTIVSQLDLARRQLLHEVLTAQERSIIREQTAWNLVKGNKMLSGEVIVRDPAQRGRLLTGDDSAIDMTKLQSVMSVLETSQIPHAEGLGLHHLLVEVKALTGANLDTVTVTMALCRKAEDGKLSPLSETFALDIAPSESLASMARSSKLKTLFTDLSAGDIGDLGQAQKQQLFLVIKVKDSQAPRARSNTKGKANASEGVLTIKSPGALNGPPLDGSKGGRRSLMFGVKRNRAGSKEGIGSVSDGRMTPQPEERSSSATAEARNEAPSRNKVDGPPVVRTVGVGLQEVGALMRQEKDVEQIINIWSPAAVHDEEDEYRHTFDKNITNILPSPTGRYIRLDKAPRVHVHLHPFVGSDADTLVRTNPTSMHMVTQTQKIGFSEAPTRPRSDIYLMLSEARMPRDALLSHPESGLVQIPGASTMRNLQLTMEVRDGAGKRIEHCIYPSSNSTGFTAWRTTVTEVGTQWDQTICLKIPKDKVPGSHLIMSVADAPEFPFALSWMPLWDQQAFLKDGIHTLIMHAYDKTTSSIVNGKGTYLSLPWDSTGKTVVSKDESVTGPVATLVVESNLCSTEYSQDQVILGLINWKQQTSTELMELLKKIVFVPEIEIVKQLSDVFDALFAIAVHKSGEADYEDIVFNDLVTVLGIVHDRRFKLGPLVDQYARNRFDFPFATSCLMRSYTRLLRNATVPQQARYLRAAFKVGQHILKFIIIAREQQKLKEEGIGITGIQKSFTEEMQSIFRALENLMRNQAPVLIGSKTLVVQHFHTWLPELLAAFPKDEAVDIAIRFVDSCEDVTGRLVLYKIILILNLTQLDDLFSAPLDRQILIENIFSWLSPYWGATSQVTEQWKDQVRLCGSVVAELLRQPDSILYDFMPKIVASYCAIAAQGTTEKNSLSFLFSKTYPFASKQINGKHIFDEALLELAALMSSIAKIPPPASIKLPDQELSTYILSALDAQRSVLECTAYPRSWLSLHIYHHRSTMQALEYMYNLLASSFLPPPDLAEQFDMEIWKAFFMTLLKLVSSDALALETFPEQKRRAVWKIAGDVREQGAHLLRRCWEAIGWETNSDELRRYGLGRSGGYQVQYVPSLVYPIVELCLSAHEGLRRVAVEVLQTMIVSEWALSEDLGLIETEMIASLDLIFKSKNINESITQKLFIGELLDLFEPIANLPDDALWLALKELVATIDELMDLLVAAHGDSIESSLDTLRLMEFMKDMQKEDIFIRYVHELARMQEDARYPTEAGLALQSHADLYTWDTSKVLPAIGNPPFPEQTPFERREALYFNMIEHYEDGKAWTLALASYQELANQYEHTTFDFSKLARAQRSMGKINEAIATQEKQYPRYFRVHYRGLGFPSSIRDKQYIFEGSPNERMATFTDRMQKQYPSASVTQSNPAENAEGQYLQVLSVSPYRDLNHPIYQRSRVPPSIREYLLVSMPHQFSVTSKRPATGTDVKEQFVEKTVYTTAEPFPNLLRRSEVLAAEELSLTPLQTALERTWRKTGDLLALEKRAMAGEDPNHGALTEALTQLLILDSSNGTCVAHYRQFLPDAEDRRNGRGDEGGEDADEDDNKQSDDSPSPPDPLLHALQVAISEHAMVIQRCLSLYTRPSLQATRTDLSRLFEQAYPEDVRLPTPPSRSQAQPPELHFPDTSSARQSRKSSSETTNRLGHGFSPERPASAIMGKLSLTTLTQLRNADPNRAGSPEPNIESGGRRSRPDRSNHRLSLNLLRNTKGSLTPEQLQESGPRRGENARPHPQLHSEVVEESESLSLRGGYDRVVGDDRSGAIMPRANGITKDVPLPEASTSTTMPQFNSAGDTSADAVRASTPPYENVDPDTLITTPPQERSASLDQKRVSVNGKESRPNGLHLDAASNPPAVSNTTNKRHSLIETVIESLTGGRTSTSDRAVSASEDSPEVSSFVGPRLPLRRSESHEDFGRRLTDSLGANINSARLAKASQASDSQRQDLDQDGAANGQSRPNTGTSGVTDKSEVSNPGKDKKRTSFLGKWGRKPSRESTRSASPIKGGDKRGRRQRGNNSNKVGKVVEE</sequence>
<evidence type="ECO:0000313" key="11">
    <source>
        <dbReference type="EMBL" id="KAF7509423.1"/>
    </source>
</evidence>
<dbReference type="CDD" id="cd08679">
    <property type="entry name" value="C2_DOCK180_related"/>
    <property type="match status" value="1"/>
</dbReference>
<dbReference type="InterPro" id="IPR032376">
    <property type="entry name" value="DOCK_N"/>
</dbReference>
<dbReference type="InterPro" id="IPR001452">
    <property type="entry name" value="SH3_domain"/>
</dbReference>
<evidence type="ECO:0000313" key="12">
    <source>
        <dbReference type="Proteomes" id="UP000606974"/>
    </source>
</evidence>
<evidence type="ECO:0000256" key="2">
    <source>
        <dbReference type="ARBA" id="ARBA00022443"/>
    </source>
</evidence>
<keyword evidence="4" id="KW-0597">Phosphoprotein</keyword>
<dbReference type="PROSITE" id="PS51651">
    <property type="entry name" value="DOCKER"/>
    <property type="match status" value="1"/>
</dbReference>
<feature type="compositionally biased region" description="Basic and acidic residues" evidence="7">
    <location>
        <begin position="504"/>
        <end position="514"/>
    </location>
</feature>
<dbReference type="InterPro" id="IPR027007">
    <property type="entry name" value="C2_DOCK-type_domain"/>
</dbReference>
<evidence type="ECO:0000256" key="1">
    <source>
        <dbReference type="ARBA" id="ARBA00004496"/>
    </source>
</evidence>
<evidence type="ECO:0000256" key="7">
    <source>
        <dbReference type="SAM" id="MobiDB-lite"/>
    </source>
</evidence>
<organism evidence="11 12">
    <name type="scientific">Endocarpon pusillum</name>
    <dbReference type="NCBI Taxonomy" id="364733"/>
    <lineage>
        <taxon>Eukaryota</taxon>
        <taxon>Fungi</taxon>
        <taxon>Dikarya</taxon>
        <taxon>Ascomycota</taxon>
        <taxon>Pezizomycotina</taxon>
        <taxon>Eurotiomycetes</taxon>
        <taxon>Chaetothyriomycetidae</taxon>
        <taxon>Verrucariales</taxon>
        <taxon>Verrucariaceae</taxon>
        <taxon>Endocarpon</taxon>
    </lineage>
</organism>
<feature type="region of interest" description="Disordered" evidence="7">
    <location>
        <begin position="111"/>
        <end position="202"/>
    </location>
</feature>
<dbReference type="GO" id="GO:0005886">
    <property type="term" value="C:plasma membrane"/>
    <property type="evidence" value="ECO:0007669"/>
    <property type="project" value="TreeGrafter"/>
</dbReference>
<keyword evidence="2 5" id="KW-0728">SH3 domain</keyword>
<dbReference type="PANTHER" id="PTHR45653:SF10">
    <property type="entry name" value="MYOBLAST CITY, ISOFORM B"/>
    <property type="match status" value="1"/>
</dbReference>
<dbReference type="GO" id="GO:0005085">
    <property type="term" value="F:guanyl-nucleotide exchange factor activity"/>
    <property type="evidence" value="ECO:0007669"/>
    <property type="project" value="InterPro"/>
</dbReference>
<feature type="domain" description="DOCKER" evidence="10">
    <location>
        <begin position="1455"/>
        <end position="1881"/>
    </location>
</feature>
<evidence type="ECO:0000259" key="10">
    <source>
        <dbReference type="PROSITE" id="PS51651"/>
    </source>
</evidence>
<dbReference type="OrthoDB" id="18896at2759"/>
<evidence type="ECO:0000256" key="4">
    <source>
        <dbReference type="ARBA" id="ARBA00022553"/>
    </source>
</evidence>
<feature type="compositionally biased region" description="Polar residues" evidence="7">
    <location>
        <begin position="2213"/>
        <end position="2226"/>
    </location>
</feature>
<evidence type="ECO:0008006" key="13">
    <source>
        <dbReference type="Google" id="ProtNLM"/>
    </source>
</evidence>
<dbReference type="Gene3D" id="1.25.40.410">
    <property type="match status" value="1"/>
</dbReference>
<dbReference type="GO" id="GO:0007264">
    <property type="term" value="P:small GTPase-mediated signal transduction"/>
    <property type="evidence" value="ECO:0007669"/>
    <property type="project" value="InterPro"/>
</dbReference>
<feature type="compositionally biased region" description="Basic and acidic residues" evidence="7">
    <location>
        <begin position="2013"/>
        <end position="2023"/>
    </location>
</feature>
<feature type="compositionally biased region" description="Basic and acidic residues" evidence="7">
    <location>
        <begin position="1790"/>
        <end position="1800"/>
    </location>
</feature>
<feature type="compositionally biased region" description="Polar residues" evidence="7">
    <location>
        <begin position="1971"/>
        <end position="1982"/>
    </location>
</feature>
<feature type="compositionally biased region" description="Basic and acidic residues" evidence="7">
    <location>
        <begin position="133"/>
        <end position="143"/>
    </location>
</feature>
<feature type="domain" description="C2 DOCK-type" evidence="9">
    <location>
        <begin position="629"/>
        <end position="810"/>
    </location>
</feature>
<evidence type="ECO:0000259" key="9">
    <source>
        <dbReference type="PROSITE" id="PS51650"/>
    </source>
</evidence>
<dbReference type="Gene3D" id="1.20.1270.350">
    <property type="entry name" value="Dedicator of cytokinesis N-terminal subdomain"/>
    <property type="match status" value="1"/>
</dbReference>
<evidence type="ECO:0000256" key="5">
    <source>
        <dbReference type="PROSITE-ProRule" id="PRU00192"/>
    </source>
</evidence>
<dbReference type="Gene3D" id="2.30.30.40">
    <property type="entry name" value="SH3 Domains"/>
    <property type="match status" value="1"/>
</dbReference>
<dbReference type="InterPro" id="IPR035892">
    <property type="entry name" value="C2_domain_sf"/>
</dbReference>
<dbReference type="Pfam" id="PF23554">
    <property type="entry name" value="TPR_DOCK"/>
    <property type="match status" value="1"/>
</dbReference>
<feature type="compositionally biased region" description="Polar residues" evidence="7">
    <location>
        <begin position="2077"/>
        <end position="2089"/>
    </location>
</feature>
<protein>
    <recommendedName>
        <fullName evidence="13">SH3 domain-containing protein</fullName>
    </recommendedName>
</protein>
<dbReference type="CDD" id="cd11684">
    <property type="entry name" value="DHR2_DOCK"/>
    <property type="match status" value="1"/>
</dbReference>
<dbReference type="PANTHER" id="PTHR45653">
    <property type="entry name" value="DEDICATOR OF CYTOKINESIS"/>
    <property type="match status" value="1"/>
</dbReference>
<evidence type="ECO:0000256" key="3">
    <source>
        <dbReference type="ARBA" id="ARBA00022490"/>
    </source>
</evidence>
<dbReference type="PROSITE" id="PS50002">
    <property type="entry name" value="SH3"/>
    <property type="match status" value="1"/>
</dbReference>
<gene>
    <name evidence="11" type="ORF">GJ744_007986</name>
</gene>
<dbReference type="InterPro" id="IPR036028">
    <property type="entry name" value="SH3-like_dom_sf"/>
</dbReference>
<dbReference type="GO" id="GO:0005737">
    <property type="term" value="C:cytoplasm"/>
    <property type="evidence" value="ECO:0007669"/>
    <property type="project" value="UniProtKB-SubCell"/>
</dbReference>
<reference evidence="11" key="1">
    <citation type="submission" date="2020-02" db="EMBL/GenBank/DDBJ databases">
        <authorList>
            <person name="Palmer J.M."/>
        </authorList>
    </citation>
    <scope>NUCLEOTIDE SEQUENCE</scope>
    <source>
        <strain evidence="11">EPUS1.4</strain>
        <tissue evidence="11">Thallus</tissue>
    </source>
</reference>
<dbReference type="Proteomes" id="UP000606974">
    <property type="component" value="Unassembled WGS sequence"/>
</dbReference>
<feature type="region of interest" description="Disordered" evidence="7">
    <location>
        <begin position="1867"/>
        <end position="1919"/>
    </location>
</feature>
<dbReference type="SUPFAM" id="SSF50044">
    <property type="entry name" value="SH3-domain"/>
    <property type="match status" value="1"/>
</dbReference>
<dbReference type="Pfam" id="PF14429">
    <property type="entry name" value="DOCK-C2"/>
    <property type="match status" value="1"/>
</dbReference>
<feature type="region of interest" description="Disordered" evidence="7">
    <location>
        <begin position="2190"/>
        <end position="2286"/>
    </location>
</feature>
<dbReference type="SMART" id="SM00326">
    <property type="entry name" value="SH3"/>
    <property type="match status" value="1"/>
</dbReference>
<dbReference type="InterPro" id="IPR027357">
    <property type="entry name" value="DOCKER_dom"/>
</dbReference>
<feature type="compositionally biased region" description="Polar residues" evidence="7">
    <location>
        <begin position="2042"/>
        <end position="2056"/>
    </location>
</feature>
<proteinExistence type="inferred from homology"/>
<dbReference type="InterPro" id="IPR026791">
    <property type="entry name" value="DOCK"/>
</dbReference>
<comment type="similarity">
    <text evidence="6">Belongs to the DOCK family.</text>
</comment>
<evidence type="ECO:0000259" key="8">
    <source>
        <dbReference type="PROSITE" id="PS50002"/>
    </source>
</evidence>
<comment type="caution">
    <text evidence="11">The sequence shown here is derived from an EMBL/GenBank/DDBJ whole genome shotgun (WGS) entry which is preliminary data.</text>
</comment>
<dbReference type="Pfam" id="PF16172">
    <property type="entry name" value="DOCK_N"/>
    <property type="match status" value="1"/>
</dbReference>
<dbReference type="PROSITE" id="PS51650">
    <property type="entry name" value="C2_DOCK"/>
    <property type="match status" value="1"/>
</dbReference>
<dbReference type="InterPro" id="IPR056372">
    <property type="entry name" value="TPR_DOCK"/>
</dbReference>
<dbReference type="GO" id="GO:0031267">
    <property type="term" value="F:small GTPase binding"/>
    <property type="evidence" value="ECO:0007669"/>
    <property type="project" value="TreeGrafter"/>
</dbReference>
<dbReference type="Gene3D" id="2.60.40.150">
    <property type="entry name" value="C2 domain"/>
    <property type="match status" value="1"/>
</dbReference>
<accession>A0A8H7AI02</accession>